<proteinExistence type="predicted"/>
<name>A0A7J8YCS8_GOSAI</name>
<dbReference type="PANTHER" id="PTHR33710:SF62">
    <property type="entry name" value="DUF4283 DOMAIN PROTEIN"/>
    <property type="match status" value="1"/>
</dbReference>
<dbReference type="AlphaFoldDB" id="A0A7J8YCS8"/>
<feature type="non-terminal residue" evidence="1">
    <location>
        <position position="185"/>
    </location>
</feature>
<protein>
    <recommendedName>
        <fullName evidence="3">Reverse transcriptase</fullName>
    </recommendedName>
</protein>
<dbReference type="PANTHER" id="PTHR33710">
    <property type="entry name" value="BNAC02G09200D PROTEIN"/>
    <property type="match status" value="1"/>
</dbReference>
<organism evidence="1 2">
    <name type="scientific">Gossypium aridum</name>
    <name type="common">American cotton</name>
    <name type="synonym">Erioxylum aridum</name>
    <dbReference type="NCBI Taxonomy" id="34290"/>
    <lineage>
        <taxon>Eukaryota</taxon>
        <taxon>Viridiplantae</taxon>
        <taxon>Streptophyta</taxon>
        <taxon>Embryophyta</taxon>
        <taxon>Tracheophyta</taxon>
        <taxon>Spermatophyta</taxon>
        <taxon>Magnoliopsida</taxon>
        <taxon>eudicotyledons</taxon>
        <taxon>Gunneridae</taxon>
        <taxon>Pentapetalae</taxon>
        <taxon>rosids</taxon>
        <taxon>malvids</taxon>
        <taxon>Malvales</taxon>
        <taxon>Malvaceae</taxon>
        <taxon>Malvoideae</taxon>
        <taxon>Gossypium</taxon>
    </lineage>
</organism>
<comment type="caution">
    <text evidence="1">The sequence shown here is derived from an EMBL/GenBank/DDBJ whole genome shotgun (WGS) entry which is preliminary data.</text>
</comment>
<keyword evidence="2" id="KW-1185">Reference proteome</keyword>
<accession>A0A7J8YCS8</accession>
<dbReference type="EMBL" id="JABFAA010000012">
    <property type="protein sequence ID" value="MBA0697378.1"/>
    <property type="molecule type" value="Genomic_DNA"/>
</dbReference>
<dbReference type="Proteomes" id="UP000593577">
    <property type="component" value="Unassembled WGS sequence"/>
</dbReference>
<reference evidence="1 2" key="1">
    <citation type="journal article" date="2019" name="Genome Biol. Evol.">
        <title>Insights into the evolution of the New World diploid cottons (Gossypium, subgenus Houzingenia) based on genome sequencing.</title>
        <authorList>
            <person name="Grover C.E."/>
            <person name="Arick M.A. 2nd"/>
            <person name="Thrash A."/>
            <person name="Conover J.L."/>
            <person name="Sanders W.S."/>
            <person name="Peterson D.G."/>
            <person name="Frelichowski J.E."/>
            <person name="Scheffler J.A."/>
            <person name="Scheffler B.E."/>
            <person name="Wendel J.F."/>
        </authorList>
    </citation>
    <scope>NUCLEOTIDE SEQUENCE [LARGE SCALE GENOMIC DNA]</scope>
    <source>
        <strain evidence="1">185</strain>
        <tissue evidence="1">Leaf</tissue>
    </source>
</reference>
<evidence type="ECO:0000313" key="2">
    <source>
        <dbReference type="Proteomes" id="UP000593577"/>
    </source>
</evidence>
<sequence>MDVGYFGNWFTWERGNLPETNIQESLDRRVATEEWMFMFPEASIQHFVHSFFDHCPLLITTKREDNWLTDKKFKFKAWWRDGLLEYDKIKKKRKEFLTSRLSELIGAEKDDNNLTKIIDMKIQLNFEIEKDERYWEQRVRVNWLKLKDRNTSFFHSQTTQRQRKNFIRKIQYEDGRETNVIQEME</sequence>
<evidence type="ECO:0000313" key="1">
    <source>
        <dbReference type="EMBL" id="MBA0697378.1"/>
    </source>
</evidence>
<evidence type="ECO:0008006" key="3">
    <source>
        <dbReference type="Google" id="ProtNLM"/>
    </source>
</evidence>
<gene>
    <name evidence="1" type="ORF">Goari_020919</name>
</gene>